<comment type="caution">
    <text evidence="1">The sequence shown here is derived from an EMBL/GenBank/DDBJ whole genome shotgun (WGS) entry which is preliminary data.</text>
</comment>
<keyword evidence="2" id="KW-1185">Reference proteome</keyword>
<organism evidence="1 2">
    <name type="scientific">Methylocucumis oryzae</name>
    <dbReference type="NCBI Taxonomy" id="1632867"/>
    <lineage>
        <taxon>Bacteria</taxon>
        <taxon>Pseudomonadati</taxon>
        <taxon>Pseudomonadota</taxon>
        <taxon>Gammaproteobacteria</taxon>
        <taxon>Methylococcales</taxon>
        <taxon>Methylococcaceae</taxon>
        <taxon>Methylocucumis</taxon>
    </lineage>
</organism>
<evidence type="ECO:0000313" key="2">
    <source>
        <dbReference type="Proteomes" id="UP000033684"/>
    </source>
</evidence>
<evidence type="ECO:0000313" key="1">
    <source>
        <dbReference type="EMBL" id="KJV05101.1"/>
    </source>
</evidence>
<dbReference type="Proteomes" id="UP000033684">
    <property type="component" value="Unassembled WGS sequence"/>
</dbReference>
<dbReference type="PATRIC" id="fig|1632867.3.peg.3703"/>
<dbReference type="RefSeq" id="WP_045780676.1">
    <property type="nucleotide sequence ID" value="NZ_LAJX01000303.1"/>
</dbReference>
<accession>A0A0F3IED4</accession>
<name>A0A0F3IED4_9GAMM</name>
<dbReference type="AlphaFoldDB" id="A0A0F3IED4"/>
<reference evidence="1 2" key="2">
    <citation type="journal article" date="2016" name="Microb. Ecol.">
        <title>Genome Characteristics of a Novel Type I Methanotroph (Sn10-6) Isolated from a Flooded Indian Rice Field.</title>
        <authorList>
            <person name="Rahalkar M.C."/>
            <person name="Pandit P.S."/>
            <person name="Dhakephalkar P.K."/>
            <person name="Pore S."/>
            <person name="Arora P."/>
            <person name="Kapse N."/>
        </authorList>
    </citation>
    <scope>NUCLEOTIDE SEQUENCE [LARGE SCALE GENOMIC DNA]</scope>
    <source>
        <strain evidence="1 2">Sn10-6</strain>
    </source>
</reference>
<reference evidence="2" key="1">
    <citation type="submission" date="2015-03" db="EMBL/GenBank/DDBJ databases">
        <title>Draft genome sequence of a novel methanotroph (Sn10-6) isolated from flooded ricefield rhizosphere in India.</title>
        <authorList>
            <person name="Pandit P.S."/>
            <person name="Pore S.D."/>
            <person name="Arora P."/>
            <person name="Kapse N.G."/>
            <person name="Dhakephalkar P.K."/>
            <person name="Rahalkar M.C."/>
        </authorList>
    </citation>
    <scope>NUCLEOTIDE SEQUENCE [LARGE SCALE GENOMIC DNA]</scope>
    <source>
        <strain evidence="2">Sn10-6</strain>
    </source>
</reference>
<dbReference type="OrthoDB" id="5569072at2"/>
<proteinExistence type="predicted"/>
<dbReference type="EMBL" id="LAJX01000303">
    <property type="protein sequence ID" value="KJV05101.1"/>
    <property type="molecule type" value="Genomic_DNA"/>
</dbReference>
<gene>
    <name evidence="1" type="ORF">VZ94_20620</name>
</gene>
<sequence length="86" mass="9830">MTTLYVQHDYAVYGYGETREDAIAMAALWLRDSAGRLGCSFEYAESLLVEIPKPGQMTLYQTPEPLPEEAENWDGETLLDWYYDVA</sequence>
<protein>
    <submittedName>
        <fullName evidence="1">Uncharacterized protein</fullName>
    </submittedName>
</protein>